<dbReference type="NCBIfam" id="TIGR00229">
    <property type="entry name" value="sensory_box"/>
    <property type="match status" value="2"/>
</dbReference>
<dbReference type="PANTHER" id="PTHR43304:SF1">
    <property type="entry name" value="PAC DOMAIN-CONTAINING PROTEIN"/>
    <property type="match status" value="1"/>
</dbReference>
<keyword evidence="4" id="KW-0808">Transferase</keyword>
<dbReference type="Gene3D" id="3.30.450.20">
    <property type="entry name" value="PAS domain"/>
    <property type="match status" value="2"/>
</dbReference>
<evidence type="ECO:0000313" key="10">
    <source>
        <dbReference type="EMBL" id="MUM77146.1"/>
    </source>
</evidence>
<gene>
    <name evidence="10" type="ORF">GKC30_05825</name>
</gene>
<keyword evidence="11" id="KW-1185">Reference proteome</keyword>
<dbReference type="SMART" id="SM00388">
    <property type="entry name" value="HisKA"/>
    <property type="match status" value="1"/>
</dbReference>
<feature type="domain" description="PAC" evidence="9">
    <location>
        <begin position="308"/>
        <end position="360"/>
    </location>
</feature>
<organism evidence="10 11">
    <name type="scientific">Pseudodesulfovibrio alkaliphilus</name>
    <dbReference type="NCBI Taxonomy" id="2661613"/>
    <lineage>
        <taxon>Bacteria</taxon>
        <taxon>Pseudomonadati</taxon>
        <taxon>Thermodesulfobacteriota</taxon>
        <taxon>Desulfovibrionia</taxon>
        <taxon>Desulfovibrionales</taxon>
        <taxon>Desulfovibrionaceae</taxon>
    </lineage>
</organism>
<dbReference type="EMBL" id="WODC01000003">
    <property type="protein sequence ID" value="MUM77146.1"/>
    <property type="molecule type" value="Genomic_DNA"/>
</dbReference>
<dbReference type="Pfam" id="PF08447">
    <property type="entry name" value="PAS_3"/>
    <property type="match status" value="1"/>
</dbReference>
<dbReference type="InterPro" id="IPR013655">
    <property type="entry name" value="PAS_fold_3"/>
</dbReference>
<dbReference type="Gene3D" id="1.10.287.130">
    <property type="match status" value="1"/>
</dbReference>
<dbReference type="Pfam" id="PF08448">
    <property type="entry name" value="PAS_4"/>
    <property type="match status" value="1"/>
</dbReference>
<dbReference type="InterPro" id="IPR003594">
    <property type="entry name" value="HATPase_dom"/>
</dbReference>
<evidence type="ECO:0000313" key="11">
    <source>
        <dbReference type="Proteomes" id="UP000461162"/>
    </source>
</evidence>
<accession>A0A7K1KM29</accession>
<dbReference type="Pfam" id="PF00512">
    <property type="entry name" value="HisKA"/>
    <property type="match status" value="1"/>
</dbReference>
<dbReference type="InterPro" id="IPR000014">
    <property type="entry name" value="PAS"/>
</dbReference>
<evidence type="ECO:0000259" key="8">
    <source>
        <dbReference type="PROSITE" id="PS50112"/>
    </source>
</evidence>
<dbReference type="InterPro" id="IPR000700">
    <property type="entry name" value="PAS-assoc_C"/>
</dbReference>
<dbReference type="InterPro" id="IPR036890">
    <property type="entry name" value="HATPase_C_sf"/>
</dbReference>
<feature type="domain" description="PAC" evidence="9">
    <location>
        <begin position="174"/>
        <end position="226"/>
    </location>
</feature>
<dbReference type="PANTHER" id="PTHR43304">
    <property type="entry name" value="PHYTOCHROME-LIKE PROTEIN CPH1"/>
    <property type="match status" value="1"/>
</dbReference>
<feature type="domain" description="Histidine kinase" evidence="7">
    <location>
        <begin position="364"/>
        <end position="578"/>
    </location>
</feature>
<comment type="catalytic activity">
    <reaction evidence="1">
        <text>ATP + protein L-histidine = ADP + protein N-phospho-L-histidine.</text>
        <dbReference type="EC" id="2.7.13.3"/>
    </reaction>
</comment>
<name>A0A7K1KM29_9BACT</name>
<feature type="transmembrane region" description="Helical" evidence="6">
    <location>
        <begin position="29"/>
        <end position="45"/>
    </location>
</feature>
<dbReference type="SUPFAM" id="SSF55785">
    <property type="entry name" value="PYP-like sensor domain (PAS domain)"/>
    <property type="match status" value="2"/>
</dbReference>
<dbReference type="PROSITE" id="PS50109">
    <property type="entry name" value="HIS_KIN"/>
    <property type="match status" value="1"/>
</dbReference>
<dbReference type="PROSITE" id="PS50112">
    <property type="entry name" value="PAS"/>
    <property type="match status" value="1"/>
</dbReference>
<keyword evidence="6" id="KW-0812">Transmembrane</keyword>
<dbReference type="CDD" id="cd00082">
    <property type="entry name" value="HisKA"/>
    <property type="match status" value="1"/>
</dbReference>
<dbReference type="SMART" id="SM00086">
    <property type="entry name" value="PAC"/>
    <property type="match status" value="2"/>
</dbReference>
<evidence type="ECO:0000256" key="4">
    <source>
        <dbReference type="ARBA" id="ARBA00022679"/>
    </source>
</evidence>
<proteinExistence type="predicted"/>
<dbReference type="AlphaFoldDB" id="A0A7K1KM29"/>
<dbReference type="Proteomes" id="UP000461162">
    <property type="component" value="Unassembled WGS sequence"/>
</dbReference>
<evidence type="ECO:0000256" key="5">
    <source>
        <dbReference type="ARBA" id="ARBA00022777"/>
    </source>
</evidence>
<keyword evidence="6" id="KW-0472">Membrane</keyword>
<dbReference type="SMART" id="SM00091">
    <property type="entry name" value="PAS"/>
    <property type="match status" value="2"/>
</dbReference>
<dbReference type="InterPro" id="IPR036097">
    <property type="entry name" value="HisK_dim/P_sf"/>
</dbReference>
<dbReference type="PROSITE" id="PS50113">
    <property type="entry name" value="PAC"/>
    <property type="match status" value="2"/>
</dbReference>
<dbReference type="Pfam" id="PF02518">
    <property type="entry name" value="HATPase_c"/>
    <property type="match status" value="1"/>
</dbReference>
<dbReference type="InterPro" id="IPR052162">
    <property type="entry name" value="Sensor_kinase/Photoreceptor"/>
</dbReference>
<reference evidence="10 11" key="1">
    <citation type="submission" date="2019-11" db="EMBL/GenBank/DDBJ databases">
        <title>Pseudodesulfovibrio alkaliphilus, sp. nov., an alkaliphilic sulfate-reducing bacteria from mud volcano of Taman peninsula, Russia.</title>
        <authorList>
            <person name="Frolova A."/>
            <person name="Merkel A.Y."/>
            <person name="Slobodkin A.I."/>
        </authorList>
    </citation>
    <scope>NUCLEOTIDE SEQUENCE [LARGE SCALE GENOMIC DNA]</scope>
    <source>
        <strain evidence="10 11">F-1</strain>
    </source>
</reference>
<keyword evidence="6" id="KW-1133">Transmembrane helix</keyword>
<dbReference type="CDD" id="cd00075">
    <property type="entry name" value="HATPase"/>
    <property type="match status" value="1"/>
</dbReference>
<dbReference type="InterPro" id="IPR003661">
    <property type="entry name" value="HisK_dim/P_dom"/>
</dbReference>
<evidence type="ECO:0000256" key="2">
    <source>
        <dbReference type="ARBA" id="ARBA00012438"/>
    </source>
</evidence>
<dbReference type="SMART" id="SM00387">
    <property type="entry name" value="HATPase_c"/>
    <property type="match status" value="1"/>
</dbReference>
<feature type="domain" description="PAS" evidence="8">
    <location>
        <begin position="99"/>
        <end position="167"/>
    </location>
</feature>
<dbReference type="EC" id="2.7.13.3" evidence="2"/>
<dbReference type="GO" id="GO:0000155">
    <property type="term" value="F:phosphorelay sensor kinase activity"/>
    <property type="evidence" value="ECO:0007669"/>
    <property type="project" value="InterPro"/>
</dbReference>
<evidence type="ECO:0000259" key="7">
    <source>
        <dbReference type="PROSITE" id="PS50109"/>
    </source>
</evidence>
<sequence length="583" mass="64192">MIAIVLCSTILQFAAGCLALALIAHAGRKWAWILLSAGIFIMAFRRAHTLIGIIAGRDTPPLSYETLGLVISILVFFGILMIGPLLRAMRESAERLAKSEERYRTVADFTSGWEYWLAPDGAFIYVSPACEQLTGHSPKEFMDDPGLFASLIHPDHRKTVLSAMSSADGIPGPAAFDFMLRDRQGNEHWVAHSSLPVFSDKGAYLGIRGSARDIDHRKRLEDELRASRALYESLVQNARCLVLRLDRDGVVTFANRCALEHFQYPESAMAGMRLTDLLARGCRAYQDKAVHEEMLADLTRTLASGERMDFECEIVGREGGRFWTEWISTAVPDRQGGISEFVCVGIDVTRRKEMTRLKEDMTRIMRHDLKSPLSGIIGIPRIIRQEENITPRQAEMLKAVEDAGTMMLALINQSQELYKLETGTYEFRFEEFDLTAMLREVITNTQLGRDNPVTVTVSVDDCPDGETGPVNLCGERALIYSMLSNLIKNAVEACEGKPVSVAVRTGQECRISIANAGAVSPSMQSRFFEKYATDGKPGGIGLGTYSARLVAEQHGGSIAMCSSAESGTTVTVRIPSGKSCPTG</sequence>
<evidence type="ECO:0000256" key="1">
    <source>
        <dbReference type="ARBA" id="ARBA00000085"/>
    </source>
</evidence>
<dbReference type="SUPFAM" id="SSF47384">
    <property type="entry name" value="Homodimeric domain of signal transducing histidine kinase"/>
    <property type="match status" value="1"/>
</dbReference>
<dbReference type="InterPro" id="IPR001610">
    <property type="entry name" value="PAC"/>
</dbReference>
<comment type="caution">
    <text evidence="10">The sequence shown here is derived from an EMBL/GenBank/DDBJ whole genome shotgun (WGS) entry which is preliminary data.</text>
</comment>
<evidence type="ECO:0000259" key="9">
    <source>
        <dbReference type="PROSITE" id="PS50113"/>
    </source>
</evidence>
<feature type="transmembrane region" description="Helical" evidence="6">
    <location>
        <begin position="66"/>
        <end position="86"/>
    </location>
</feature>
<dbReference type="InterPro" id="IPR035965">
    <property type="entry name" value="PAS-like_dom_sf"/>
</dbReference>
<dbReference type="RefSeq" id="WP_155933003.1">
    <property type="nucleotide sequence ID" value="NZ_WODC01000003.1"/>
</dbReference>
<dbReference type="InterPro" id="IPR005467">
    <property type="entry name" value="His_kinase_dom"/>
</dbReference>
<dbReference type="Gene3D" id="3.30.565.10">
    <property type="entry name" value="Histidine kinase-like ATPase, C-terminal domain"/>
    <property type="match status" value="1"/>
</dbReference>
<dbReference type="InterPro" id="IPR013656">
    <property type="entry name" value="PAS_4"/>
</dbReference>
<keyword evidence="3" id="KW-0597">Phosphoprotein</keyword>
<dbReference type="SUPFAM" id="SSF55874">
    <property type="entry name" value="ATPase domain of HSP90 chaperone/DNA topoisomerase II/histidine kinase"/>
    <property type="match status" value="1"/>
</dbReference>
<evidence type="ECO:0000256" key="6">
    <source>
        <dbReference type="SAM" id="Phobius"/>
    </source>
</evidence>
<protein>
    <recommendedName>
        <fullName evidence="2">histidine kinase</fullName>
        <ecNumber evidence="2">2.7.13.3</ecNumber>
    </recommendedName>
</protein>
<keyword evidence="5" id="KW-0418">Kinase</keyword>
<evidence type="ECO:0000256" key="3">
    <source>
        <dbReference type="ARBA" id="ARBA00022553"/>
    </source>
</evidence>
<dbReference type="CDD" id="cd00130">
    <property type="entry name" value="PAS"/>
    <property type="match status" value="2"/>
</dbReference>